<evidence type="ECO:0000259" key="1">
    <source>
        <dbReference type="Pfam" id="PF22807"/>
    </source>
</evidence>
<dbReference type="EMBL" id="JAQQXS010000006">
    <property type="protein sequence ID" value="MDC8785183.1"/>
    <property type="molecule type" value="Genomic_DNA"/>
</dbReference>
<sequence length="453" mass="47977">MRGTWPDPGLSPGAKALVSAAALLLLGACGEFATQPLAAGTGIKPTLPPPVNSWFPTINIAEAIGWPSGRTPLAAPGLQVHAFASELEHPRNLLVLPNGDVLVAESNAPPKPEGGQGLKAWFMGLVMKRASAGVASANRITLLRDSDGDGVANLRTVLLKDLNSPYGMAWIDGQLYVANSDAVLRFAYVPGQTRISEVGVKVLDLPAGPINHHWTKNLLASNDGQRLYITVGSNSNVGERGLGAEVGRAAIWELTLKSGRSRAFATGMRNPNGMSWVTATGEADTLWAVVNERDELGSDLVPDYLSSVHEGDFYGWPFSYYGAHVDIRVQPSAPDQVARARVPDFALGAHTAPLGLASAKGNRLSANFANGMFIGMHGSWNRRPQSGYKVIFVPFAKGRPIDGPVQDVLTGFLNAEGQAYGRPVGVALDSSGALLVADDVGNVVWRVSRLKPE</sequence>
<dbReference type="InterPro" id="IPR011042">
    <property type="entry name" value="6-blade_b-propeller_TolB-like"/>
</dbReference>
<keyword evidence="3" id="KW-1185">Reference proteome</keyword>
<dbReference type="PANTHER" id="PTHR19328">
    <property type="entry name" value="HEDGEHOG-INTERACTING PROTEIN"/>
    <property type="match status" value="1"/>
</dbReference>
<dbReference type="PANTHER" id="PTHR19328:SF55">
    <property type="entry name" value="BLR6566 PROTEIN"/>
    <property type="match status" value="1"/>
</dbReference>
<organism evidence="2 3">
    <name type="scientific">Roseateles koreensis</name>
    <dbReference type="NCBI Taxonomy" id="2987526"/>
    <lineage>
        <taxon>Bacteria</taxon>
        <taxon>Pseudomonadati</taxon>
        <taxon>Pseudomonadota</taxon>
        <taxon>Betaproteobacteria</taxon>
        <taxon>Burkholderiales</taxon>
        <taxon>Sphaerotilaceae</taxon>
        <taxon>Roseateles</taxon>
    </lineage>
</organism>
<dbReference type="Gene3D" id="2.120.10.30">
    <property type="entry name" value="TolB, C-terminal domain"/>
    <property type="match status" value="1"/>
</dbReference>
<evidence type="ECO:0000313" key="2">
    <source>
        <dbReference type="EMBL" id="MDC8785183.1"/>
    </source>
</evidence>
<proteinExistence type="predicted"/>
<feature type="domain" description="Pyrroloquinoline quinone-dependent pyranose dehydrogenase beta-propeller" evidence="1">
    <location>
        <begin position="340"/>
        <end position="447"/>
    </location>
</feature>
<gene>
    <name evidence="2" type="ORF">PRZ01_08270</name>
</gene>
<comment type="caution">
    <text evidence="2">The sequence shown here is derived from an EMBL/GenBank/DDBJ whole genome shotgun (WGS) entry which is preliminary data.</text>
</comment>
<dbReference type="SUPFAM" id="SSF50952">
    <property type="entry name" value="Soluble quinoprotein glucose dehydrogenase"/>
    <property type="match status" value="1"/>
</dbReference>
<accession>A0ABT5KS45</accession>
<evidence type="ECO:0000313" key="3">
    <source>
        <dbReference type="Proteomes" id="UP001219862"/>
    </source>
</evidence>
<dbReference type="RefSeq" id="WP_273596293.1">
    <property type="nucleotide sequence ID" value="NZ_JAQQXS010000006.1"/>
</dbReference>
<dbReference type="PROSITE" id="PS51257">
    <property type="entry name" value="PROKAR_LIPOPROTEIN"/>
    <property type="match status" value="1"/>
</dbReference>
<feature type="domain" description="Pyrroloquinoline quinone-dependent pyranose dehydrogenase beta-propeller" evidence="1">
    <location>
        <begin position="147"/>
        <end position="297"/>
    </location>
</feature>
<dbReference type="InterPro" id="IPR054539">
    <property type="entry name" value="Beta-prop_PDH"/>
</dbReference>
<name>A0ABT5KS45_9BURK</name>
<protein>
    <submittedName>
        <fullName evidence="2">Sorbosone dehydrogenase family protein</fullName>
    </submittedName>
</protein>
<dbReference type="InterPro" id="IPR011041">
    <property type="entry name" value="Quinoprot_gluc/sorb_DH_b-prop"/>
</dbReference>
<dbReference type="Pfam" id="PF22807">
    <property type="entry name" value="TrAA12"/>
    <property type="match status" value="2"/>
</dbReference>
<dbReference type="Proteomes" id="UP001219862">
    <property type="component" value="Unassembled WGS sequence"/>
</dbReference>
<reference evidence="2 3" key="1">
    <citation type="submission" date="2022-10" db="EMBL/GenBank/DDBJ databases">
        <title>paucibacter sp. hw8 Genome sequencing.</title>
        <authorList>
            <person name="Park S."/>
        </authorList>
    </citation>
    <scope>NUCLEOTIDE SEQUENCE [LARGE SCALE GENOMIC DNA]</scope>
    <source>
        <strain evidence="3">hw8</strain>
    </source>
</reference>